<evidence type="ECO:0000256" key="1">
    <source>
        <dbReference type="ARBA" id="ARBA00022729"/>
    </source>
</evidence>
<dbReference type="InterPro" id="IPR008965">
    <property type="entry name" value="CBM2/CBM3_carb-bd_dom_sf"/>
</dbReference>
<evidence type="ECO:0000256" key="2">
    <source>
        <dbReference type="ARBA" id="ARBA00022966"/>
    </source>
</evidence>
<protein>
    <recommendedName>
        <fullName evidence="3">Alpha-macroglobulin-like TED domain-containing protein</fullName>
    </recommendedName>
</protein>
<evidence type="ECO:0000313" key="4">
    <source>
        <dbReference type="EMBL" id="MDV4342278.1"/>
    </source>
</evidence>
<feature type="domain" description="Alpha-macroglobulin-like TED" evidence="3">
    <location>
        <begin position="701"/>
        <end position="757"/>
    </location>
</feature>
<dbReference type="InterPro" id="IPR036439">
    <property type="entry name" value="Dockerin_dom_sf"/>
</dbReference>
<dbReference type="PANTHER" id="PTHR11412">
    <property type="entry name" value="MACROGLOBULIN / COMPLEMENT"/>
    <property type="match status" value="1"/>
</dbReference>
<keyword evidence="2" id="KW-0882">Thioester bond</keyword>
<dbReference type="RefSeq" id="WP_317295459.1">
    <property type="nucleotide sequence ID" value="NZ_JABFFQ010000001.1"/>
</dbReference>
<name>A0ABU3Z0D6_9EURY</name>
<keyword evidence="1" id="KW-0732">Signal</keyword>
<dbReference type="SUPFAM" id="SSF48239">
    <property type="entry name" value="Terpenoid cyclases/Protein prenyltransferases"/>
    <property type="match status" value="1"/>
</dbReference>
<dbReference type="Pfam" id="PF07678">
    <property type="entry name" value="TED_complement"/>
    <property type="match status" value="1"/>
</dbReference>
<dbReference type="Gene3D" id="1.50.10.20">
    <property type="match status" value="1"/>
</dbReference>
<accession>A0ABU3Z0D6</accession>
<evidence type="ECO:0000259" key="3">
    <source>
        <dbReference type="Pfam" id="PF07678"/>
    </source>
</evidence>
<organism evidence="4 5">
    <name type="scientific">Methanoculleus nereidis</name>
    <dbReference type="NCBI Taxonomy" id="2735141"/>
    <lineage>
        <taxon>Archaea</taxon>
        <taxon>Methanobacteriati</taxon>
        <taxon>Methanobacteriota</taxon>
        <taxon>Stenosarchaea group</taxon>
        <taxon>Methanomicrobia</taxon>
        <taxon>Methanomicrobiales</taxon>
        <taxon>Methanomicrobiaceae</taxon>
        <taxon>Methanoculleus</taxon>
    </lineage>
</organism>
<dbReference type="InterPro" id="IPR011626">
    <property type="entry name" value="Alpha-macroglobulin_TED"/>
</dbReference>
<dbReference type="Gene3D" id="2.60.40.680">
    <property type="match status" value="1"/>
</dbReference>
<dbReference type="SMART" id="SM01419">
    <property type="entry name" value="Thiol-ester_cl"/>
    <property type="match status" value="1"/>
</dbReference>
<dbReference type="InterPro" id="IPR008930">
    <property type="entry name" value="Terpenoid_cyclase/PrenylTrfase"/>
</dbReference>
<sequence>MRHMVWSILLLTLLCGVCSAATLSVDPAESTCASGETVELTVWVQDVSNLGGFDIDLRWNPSVVTLDTEAGNVTLGPFFSGLHNSSVYSQSGRIRVAAVNATLDGVSGSAPLFTVRLEAVDNTGASTPVTLNVNNYGFLNSTSGENITVSGIMNAVVTTEKSNVIDARVAVPSNQVITGQESHITASVVNRRGFTTSPLDINVSIIDGDGITAESWSYPGEIIPAWGRFQQGLVWTPEMAGPYTVRVNVTSDKPVSGTADYTTTVTAQEYTLEFTDGYVYGPWDGRAAAGSSFSMGTYVNASHTGTIWFNVTAPDHVTVEGGRNQTRYAYASEWNYMSVRIQSNTPGQIAAGDIKFDIAANGESDSLDGTAILIWIPSIKVSSVNATSVNSGQPGELTFNTLQTNNTYDNATKIIVQSGARGRTLSGLDYLIGYPYGCVEQTTSRMLASLNVKNYYLDRADKPADWDDIRENANSSVYNGVKKLVVGGEVGQNTGEYYESSAGGWSLWGGEPSESSSSSYAGYTLARINMPGEDLNRFLEGNITNGSTFERDKVNFESLIKWFHDNPDDPSSGTWTWSAHVCHSWTPESNTAFIMLIHDMINQTVELDAEHRGYMEDNMRNATRYFVEKEREGSWPAGDDQAMARALALWGLEVFALPSDDVSSDDINDTKAALTDWLIGEQDRNDGSWPVGYSYGWYDNGRKTEATAYAILALNATGVPAENETIQKGVNWLIEQYENGGGWGYTWATQVAVDALVQCQPNTVTTGTVDIAIDGTSIGTFSVDAANPRRTYPLTSAQMDDLMEGGTLKRDIFENGYSTVKSHTLTATTSDASGPILVSIDHSQSAPINEIDNTIRSNPVIQSFGYEEEAGLLQVSTDIGMLTDIEEENPYTVDITSTPMVAGGEADLTITVTSSENVYSPMIEIPIAGFSFDNNSVIRENGTTGAFEVLNSSTDSDRLALFIESVGWEQGMEMTYEFTITPEDHGALDLDLRIRPLYDDTDVYLVNETFQVLGRGNVTVNVVGEDGAPVTADSIALGADRVTNSASHTFTSILEGTYPLVVNETDYPSIHTTARVTPDATALYNITLPSSLIDPTLVFSEGGAGSIAGVAWVEPEPLNAARSENTTYNVTVLGNGGELGIALEFPMRYLMSEPVVKVNGVETAYELINGTFEYDPTMRTYSTTNATLVIYNAPVGSNTVEIEFEGGLLGDAYKDGKINVNDALYVLHFVAGNIEGFETYDYPNVYDRDDHVINVNDALYILHQIAGNVDEYYDPVL</sequence>
<proteinExistence type="predicted"/>
<dbReference type="Gene3D" id="1.10.1330.10">
    <property type="entry name" value="Dockerin domain"/>
    <property type="match status" value="1"/>
</dbReference>
<comment type="caution">
    <text evidence="4">The sequence shown here is derived from an EMBL/GenBank/DDBJ whole genome shotgun (WGS) entry which is preliminary data.</text>
</comment>
<gene>
    <name evidence="4" type="ORF">HL657_03645</name>
</gene>
<dbReference type="CDD" id="cd08547">
    <property type="entry name" value="Type_II_cohesin"/>
    <property type="match status" value="1"/>
</dbReference>
<dbReference type="PANTHER" id="PTHR11412:SF136">
    <property type="entry name" value="CD109 ANTIGEN"/>
    <property type="match status" value="1"/>
</dbReference>
<reference evidence="4 5" key="1">
    <citation type="submission" date="2020-05" db="EMBL/GenBank/DDBJ databases">
        <title>Isolation and characterization of methanoarchaea from a cold seep at offshore SW Taiwan.</title>
        <authorList>
            <person name="Chen Y.-W."/>
            <person name="Chen S.-C."/>
            <person name="Lai M.-C."/>
        </authorList>
    </citation>
    <scope>NUCLEOTIDE SEQUENCE [LARGE SCALE GENOMIC DNA]</scope>
    <source>
        <strain evidence="4 5">YWC-01</strain>
    </source>
</reference>
<dbReference type="Proteomes" id="UP001273768">
    <property type="component" value="Unassembled WGS sequence"/>
</dbReference>
<keyword evidence="5" id="KW-1185">Reference proteome</keyword>
<dbReference type="InterPro" id="IPR050473">
    <property type="entry name" value="A2M/Complement_sys"/>
</dbReference>
<dbReference type="EMBL" id="JABFFQ010000001">
    <property type="protein sequence ID" value="MDV4342278.1"/>
    <property type="molecule type" value="Genomic_DNA"/>
</dbReference>
<dbReference type="SUPFAM" id="SSF49384">
    <property type="entry name" value="Carbohydrate-binding domain"/>
    <property type="match status" value="1"/>
</dbReference>
<evidence type="ECO:0000313" key="5">
    <source>
        <dbReference type="Proteomes" id="UP001273768"/>
    </source>
</evidence>
<dbReference type="InterPro" id="IPR047565">
    <property type="entry name" value="Alpha-macroglob_thiol-ester_cl"/>
</dbReference>